<keyword evidence="1" id="KW-0560">Oxidoreductase</keyword>
<gene>
    <name evidence="2" type="ORF">BHQ10_003460</name>
</gene>
<evidence type="ECO:0008006" key="4">
    <source>
        <dbReference type="Google" id="ProtNLM"/>
    </source>
</evidence>
<accession>A0A364KV73</accession>
<evidence type="ECO:0000313" key="2">
    <source>
        <dbReference type="EMBL" id="RAO67448.1"/>
    </source>
</evidence>
<dbReference type="OrthoDB" id="10004862at2759"/>
<dbReference type="Proteomes" id="UP000249363">
    <property type="component" value="Unassembled WGS sequence"/>
</dbReference>
<dbReference type="STRING" id="1196081.A0A364KV73"/>
<dbReference type="GO" id="GO:0016491">
    <property type="term" value="F:oxidoreductase activity"/>
    <property type="evidence" value="ECO:0007669"/>
    <property type="project" value="UniProtKB-KW"/>
</dbReference>
<organism evidence="2 3">
    <name type="scientific">Talaromyces amestolkiae</name>
    <dbReference type="NCBI Taxonomy" id="1196081"/>
    <lineage>
        <taxon>Eukaryota</taxon>
        <taxon>Fungi</taxon>
        <taxon>Dikarya</taxon>
        <taxon>Ascomycota</taxon>
        <taxon>Pezizomycotina</taxon>
        <taxon>Eurotiomycetes</taxon>
        <taxon>Eurotiomycetidae</taxon>
        <taxon>Eurotiales</taxon>
        <taxon>Trichocomaceae</taxon>
        <taxon>Talaromyces</taxon>
        <taxon>Talaromyces sect. Talaromyces</taxon>
    </lineage>
</organism>
<reference evidence="2 3" key="1">
    <citation type="journal article" date="2017" name="Biotechnol. Biofuels">
        <title>Differential beta-glucosidase expression as a function of carbon source availability in Talaromyces amestolkiae: a genomic and proteomic approach.</title>
        <authorList>
            <person name="de Eugenio L.I."/>
            <person name="Mendez-Liter J.A."/>
            <person name="Nieto-Dominguez M."/>
            <person name="Alonso L."/>
            <person name="Gil-Munoz J."/>
            <person name="Barriuso J."/>
            <person name="Prieto A."/>
            <person name="Martinez M.J."/>
        </authorList>
    </citation>
    <scope>NUCLEOTIDE SEQUENCE [LARGE SCALE GENOMIC DNA]</scope>
    <source>
        <strain evidence="2 3">CIB</strain>
    </source>
</reference>
<dbReference type="InterPro" id="IPR025337">
    <property type="entry name" value="Questin_oxidase-like"/>
</dbReference>
<keyword evidence="3" id="KW-1185">Reference proteome</keyword>
<dbReference type="AlphaFoldDB" id="A0A364KV73"/>
<sequence length="480" mass="54389">MAINNLSTATTTIQLTTDGTKGHTHAEGLTKQSAKKVSELLTINHKLYHTRFNAGFHNHIVHHLLGLWALGASPEEIENLYQYNTRYQIPIEKPKRALSETPDLMDPGVFNKCLGSDDYYADFMKFFEEEIDRIGVPAVLHEYLLKGDERANDIFYRMYTDLVHPIIHLGCALEFNQPSLVAEALAAACVHENWPKKVLEPAETYLKSKNKTPSKTLLEIIDDLRNDPEISTAVRSTDPFNKIKEGLLARVNGEQLAPYVSQFQVQPTKEDLQAKLRDMMHTSAYMLGAAQRPGKREMLDFVTLHCATLSVFYPAILALDWMTNEEKARLLEAKARWDLVMYAGARCPAFYPKRIVDYVPNQPEQGWPELFHRANIYHDEGHVVKLLRALYSSDQLGDTADDFPISRAEFLKIAHIAVDSTEDVFKPGGHNMPDDIRVKIMQDVGQGGDMVVNNMKRWVFYGGIETAWNFVPDLRVSNGA</sequence>
<dbReference type="PANTHER" id="PTHR35870">
    <property type="entry name" value="PROTEIN, PUTATIVE (AFU_ORTHOLOGUE AFUA_5G03330)-RELATED"/>
    <property type="match status" value="1"/>
</dbReference>
<evidence type="ECO:0000313" key="3">
    <source>
        <dbReference type="Proteomes" id="UP000249363"/>
    </source>
</evidence>
<evidence type="ECO:0000256" key="1">
    <source>
        <dbReference type="ARBA" id="ARBA00023002"/>
    </source>
</evidence>
<dbReference type="RefSeq" id="XP_040731964.1">
    <property type="nucleotide sequence ID" value="XM_040875719.1"/>
</dbReference>
<dbReference type="EMBL" id="MIKG01000005">
    <property type="protein sequence ID" value="RAO67448.1"/>
    <property type="molecule type" value="Genomic_DNA"/>
</dbReference>
<comment type="caution">
    <text evidence="2">The sequence shown here is derived from an EMBL/GenBank/DDBJ whole genome shotgun (WGS) entry which is preliminary data.</text>
</comment>
<name>A0A364KV73_TALAM</name>
<dbReference type="Pfam" id="PF14027">
    <property type="entry name" value="Questin_oxidase"/>
    <property type="match status" value="1"/>
</dbReference>
<protein>
    <recommendedName>
        <fullName evidence="4">Oxidoreductase AflY</fullName>
    </recommendedName>
</protein>
<dbReference type="GeneID" id="63792676"/>
<dbReference type="PANTHER" id="PTHR35870:SF1">
    <property type="entry name" value="PROTEIN, PUTATIVE (AFU_ORTHOLOGUE AFUA_5G03330)-RELATED"/>
    <property type="match status" value="1"/>
</dbReference>
<proteinExistence type="predicted"/>